<sequence length="321" mass="36695">MTLKGRKMKFSLQMSIIGGVFISSYAFAANEEILINAQQVNTQCLSNQWQKQELLQLKNDKFILENKADKEALALQLLACLASPDAEIRDGIAFEALSNWLRNEQLSQATHLKMFNYLTRVLEFKVTDTFGVYQSFSILVLAEVARVDRQSPFLTTKQRDYLVKVGTNFLTNVKDYRGFSAKVGWQHSIAHSADLMLQLALNPEVNKAQLDKILDALASQITAHLQHSYVEGESKRIAMAVIYVFLREEYIMDDFHHWLDKVAESAPFKQWQDVYQSEQGLIKLHNTQSFLYALYATIKPSKNKVLIEMSAYLEQAIKAVK</sequence>
<dbReference type="Pfam" id="PF10978">
    <property type="entry name" value="DUF2785"/>
    <property type="match status" value="1"/>
</dbReference>
<feature type="chain" id="PRO_5022764007" evidence="1">
    <location>
        <begin position="29"/>
        <end position="321"/>
    </location>
</feature>
<gene>
    <name evidence="2" type="ORF">ESZ26_06100</name>
    <name evidence="3" type="ORF">ESZ27_03590</name>
</gene>
<evidence type="ECO:0000313" key="5">
    <source>
        <dbReference type="Proteomes" id="UP000321917"/>
    </source>
</evidence>
<reference evidence="3 5" key="1">
    <citation type="submission" date="2019-07" db="EMBL/GenBank/DDBJ databases">
        <title>Genomes of sea-ice associated Colwellia species.</title>
        <authorList>
            <person name="Bowman J.P."/>
        </authorList>
    </citation>
    <scope>NUCLEOTIDE SEQUENCE [LARGE SCALE GENOMIC DNA]</scope>
    <source>
        <strain evidence="2 4">ACAM 607</strain>
        <strain evidence="3 5">IC036</strain>
    </source>
</reference>
<proteinExistence type="predicted"/>
<dbReference type="EMBL" id="VOLQ01000005">
    <property type="protein sequence ID" value="TWX70215.1"/>
    <property type="molecule type" value="Genomic_DNA"/>
</dbReference>
<protein>
    <submittedName>
        <fullName evidence="3">DUF2785 domain-containing protein</fullName>
    </submittedName>
</protein>
<organism evidence="3 5">
    <name type="scientific">Colwellia hornerae</name>
    <dbReference type="NCBI Taxonomy" id="89402"/>
    <lineage>
        <taxon>Bacteria</taxon>
        <taxon>Pseudomonadati</taxon>
        <taxon>Pseudomonadota</taxon>
        <taxon>Gammaproteobacteria</taxon>
        <taxon>Alteromonadales</taxon>
        <taxon>Colwelliaceae</taxon>
        <taxon>Colwellia</taxon>
    </lineage>
</organism>
<evidence type="ECO:0000313" key="2">
    <source>
        <dbReference type="EMBL" id="TWX60962.1"/>
    </source>
</evidence>
<keyword evidence="4" id="KW-1185">Reference proteome</keyword>
<evidence type="ECO:0000313" key="3">
    <source>
        <dbReference type="EMBL" id="TWX70215.1"/>
    </source>
</evidence>
<dbReference type="OrthoDB" id="7619731at2"/>
<name>A0A5C6QMK3_9GAMM</name>
<dbReference type="InterPro" id="IPR021247">
    <property type="entry name" value="DUF2785"/>
</dbReference>
<feature type="signal peptide" evidence="1">
    <location>
        <begin position="1"/>
        <end position="28"/>
    </location>
</feature>
<evidence type="ECO:0000256" key="1">
    <source>
        <dbReference type="SAM" id="SignalP"/>
    </source>
</evidence>
<dbReference type="Proteomes" id="UP000321917">
    <property type="component" value="Unassembled WGS sequence"/>
</dbReference>
<evidence type="ECO:0000313" key="4">
    <source>
        <dbReference type="Proteomes" id="UP000321525"/>
    </source>
</evidence>
<comment type="caution">
    <text evidence="3">The sequence shown here is derived from an EMBL/GenBank/DDBJ whole genome shotgun (WGS) entry which is preliminary data.</text>
</comment>
<accession>A0A5C6QMK3</accession>
<dbReference type="Proteomes" id="UP000321525">
    <property type="component" value="Unassembled WGS sequence"/>
</dbReference>
<dbReference type="AlphaFoldDB" id="A0A5C6QMK3"/>
<keyword evidence="1" id="KW-0732">Signal</keyword>
<dbReference type="EMBL" id="VOLR01000007">
    <property type="protein sequence ID" value="TWX60962.1"/>
    <property type="molecule type" value="Genomic_DNA"/>
</dbReference>